<sequence>MQLRHATAVAVAVIVLLFSATSNAHNVTRILAKYPEFSTFNHYLSETHLADDINQRETITVCAVDNTGMSDLLAKHLSISGIKNVLSLHVLLDYFDAKKLHQITNGTALAATMYQATGSAAGSSGFVNITDLKGGKVGFSPQDNSGVIHATFVKSVDEIPYNISVIQISNVLPSTEAEAPTPTPSQQNLTAIMSSHGCKVFAETLLANPAEKTFEDAVGGGLTIFCPGDDAMKNFLPKYKNLTAAGKQSLLEFHGMPVYQTLSGLKSSNGLTNTLATDGANKYDFTVQNDGTEVTVKTKLVTAKIVNNIFNEQPLAIFSLNKVLIPEELFKLAPTPAPAPAPEADADSPTPSKKKHKSPPAPAAPSDSPADSPDGDPADQTADNNGSVGYNGGRFAAVILTLWFVFSQL</sequence>
<feature type="region of interest" description="Disordered" evidence="12">
    <location>
        <begin position="335"/>
        <end position="387"/>
    </location>
</feature>
<keyword evidence="10" id="KW-0449">Lipoprotein</keyword>
<dbReference type="GO" id="GO:0098552">
    <property type="term" value="C:side of membrane"/>
    <property type="evidence" value="ECO:0007669"/>
    <property type="project" value="UniProtKB-KW"/>
</dbReference>
<dbReference type="EMBL" id="JBFOLK010000003">
    <property type="protein sequence ID" value="KAL2523783.1"/>
    <property type="molecule type" value="Genomic_DNA"/>
</dbReference>
<dbReference type="FunFam" id="2.30.180.10:FF:000008">
    <property type="entry name" value="Fasciclin-like arabinogalactan protein 10"/>
    <property type="match status" value="1"/>
</dbReference>
<comment type="function">
    <text evidence="11">May be a cell surface adhesion protein.</text>
</comment>
<evidence type="ECO:0000256" key="6">
    <source>
        <dbReference type="ARBA" id="ARBA00022737"/>
    </source>
</evidence>
<dbReference type="SMART" id="SM00554">
    <property type="entry name" value="FAS1"/>
    <property type="match status" value="2"/>
</dbReference>
<evidence type="ECO:0000313" key="15">
    <source>
        <dbReference type="EMBL" id="KAL2523783.1"/>
    </source>
</evidence>
<evidence type="ECO:0000256" key="9">
    <source>
        <dbReference type="ARBA" id="ARBA00023180"/>
    </source>
</evidence>
<reference evidence="16" key="1">
    <citation type="submission" date="2024-07" db="EMBL/GenBank/DDBJ databases">
        <title>Two chromosome-level genome assemblies of Korean endemic species Abeliophyllum distichum and Forsythia ovata (Oleaceae).</title>
        <authorList>
            <person name="Jang H."/>
        </authorList>
    </citation>
    <scope>NUCLEOTIDE SEQUENCE [LARGE SCALE GENOMIC DNA]</scope>
</reference>
<dbReference type="Gene3D" id="2.30.180.10">
    <property type="entry name" value="FAS1 domain"/>
    <property type="match status" value="2"/>
</dbReference>
<keyword evidence="3" id="KW-1003">Cell membrane</keyword>
<evidence type="ECO:0000256" key="5">
    <source>
        <dbReference type="ARBA" id="ARBA00022729"/>
    </source>
</evidence>
<accession>A0ABD1UFH3</accession>
<dbReference type="PANTHER" id="PTHR32382:SF4">
    <property type="entry name" value="FASCICLIN-LIKE ARABINOGALACTAN PROTEIN 1"/>
    <property type="match status" value="1"/>
</dbReference>
<feature type="domain" description="FAS1" evidence="14">
    <location>
        <begin position="24"/>
        <end position="172"/>
    </location>
</feature>
<keyword evidence="16" id="KW-1185">Reference proteome</keyword>
<keyword evidence="4" id="KW-0336">GPI-anchor</keyword>
<feature type="signal peptide" evidence="13">
    <location>
        <begin position="1"/>
        <end position="24"/>
    </location>
</feature>
<comment type="subcellular location">
    <subcellularLocation>
        <location evidence="1">Cell membrane</location>
        <topology evidence="1">Lipid-anchor</topology>
        <topology evidence="1">GPI-anchor</topology>
    </subcellularLocation>
</comment>
<evidence type="ECO:0000256" key="12">
    <source>
        <dbReference type="SAM" id="MobiDB-lite"/>
    </source>
</evidence>
<evidence type="ECO:0000256" key="4">
    <source>
        <dbReference type="ARBA" id="ARBA00022622"/>
    </source>
</evidence>
<dbReference type="InterPro" id="IPR000782">
    <property type="entry name" value="FAS1_domain"/>
</dbReference>
<protein>
    <submittedName>
        <fullName evidence="15">Fasciclin-like arabinogalactan protein 1</fullName>
    </submittedName>
</protein>
<evidence type="ECO:0000256" key="10">
    <source>
        <dbReference type="ARBA" id="ARBA00023288"/>
    </source>
</evidence>
<organism evidence="15 16">
    <name type="scientific">Abeliophyllum distichum</name>
    <dbReference type="NCBI Taxonomy" id="126358"/>
    <lineage>
        <taxon>Eukaryota</taxon>
        <taxon>Viridiplantae</taxon>
        <taxon>Streptophyta</taxon>
        <taxon>Embryophyta</taxon>
        <taxon>Tracheophyta</taxon>
        <taxon>Spermatophyta</taxon>
        <taxon>Magnoliopsida</taxon>
        <taxon>eudicotyledons</taxon>
        <taxon>Gunneridae</taxon>
        <taxon>Pentapetalae</taxon>
        <taxon>asterids</taxon>
        <taxon>lamiids</taxon>
        <taxon>Lamiales</taxon>
        <taxon>Oleaceae</taxon>
        <taxon>Forsythieae</taxon>
        <taxon>Abeliophyllum</taxon>
    </lineage>
</organism>
<gene>
    <name evidence="15" type="ORF">Adt_08837</name>
</gene>
<dbReference type="GO" id="GO:0005886">
    <property type="term" value="C:plasma membrane"/>
    <property type="evidence" value="ECO:0007669"/>
    <property type="project" value="UniProtKB-SubCell"/>
</dbReference>
<dbReference type="FunFam" id="2.30.180.10:FF:000010">
    <property type="entry name" value="Fasciclin-like arabinogalactan protein 2"/>
    <property type="match status" value="1"/>
</dbReference>
<evidence type="ECO:0000259" key="14">
    <source>
        <dbReference type="PROSITE" id="PS50213"/>
    </source>
</evidence>
<keyword evidence="7" id="KW-0654">Proteoglycan</keyword>
<dbReference type="Pfam" id="PF02469">
    <property type="entry name" value="Fasciclin"/>
    <property type="match status" value="2"/>
</dbReference>
<keyword evidence="5 13" id="KW-0732">Signal</keyword>
<keyword evidence="8" id="KW-0472">Membrane</keyword>
<evidence type="ECO:0000256" key="7">
    <source>
        <dbReference type="ARBA" id="ARBA00022974"/>
    </source>
</evidence>
<dbReference type="InterPro" id="IPR036378">
    <property type="entry name" value="FAS1_dom_sf"/>
</dbReference>
<keyword evidence="9" id="KW-0325">Glycoprotein</keyword>
<dbReference type="Proteomes" id="UP001604336">
    <property type="component" value="Unassembled WGS sequence"/>
</dbReference>
<evidence type="ECO:0000313" key="16">
    <source>
        <dbReference type="Proteomes" id="UP001604336"/>
    </source>
</evidence>
<comment type="similarity">
    <text evidence="2">Belongs to the fasciclin-like AGP family.</text>
</comment>
<evidence type="ECO:0000256" key="1">
    <source>
        <dbReference type="ARBA" id="ARBA00004609"/>
    </source>
</evidence>
<dbReference type="PROSITE" id="PS50213">
    <property type="entry name" value="FAS1"/>
    <property type="match status" value="2"/>
</dbReference>
<feature type="domain" description="FAS1" evidence="14">
    <location>
        <begin position="185"/>
        <end position="324"/>
    </location>
</feature>
<evidence type="ECO:0000256" key="11">
    <source>
        <dbReference type="ARBA" id="ARBA00024686"/>
    </source>
</evidence>
<evidence type="ECO:0000256" key="13">
    <source>
        <dbReference type="SAM" id="SignalP"/>
    </source>
</evidence>
<evidence type="ECO:0000256" key="2">
    <source>
        <dbReference type="ARBA" id="ARBA00007843"/>
    </source>
</evidence>
<proteinExistence type="inferred from homology"/>
<dbReference type="SUPFAM" id="SSF82153">
    <property type="entry name" value="FAS1 domain"/>
    <property type="match status" value="2"/>
</dbReference>
<dbReference type="PANTHER" id="PTHR32382">
    <property type="entry name" value="FASCICLIN-LIKE ARABINOGALACTAN PROTEIN"/>
    <property type="match status" value="1"/>
</dbReference>
<dbReference type="InterPro" id="IPR033254">
    <property type="entry name" value="Plant_FLA"/>
</dbReference>
<keyword evidence="6" id="KW-0677">Repeat</keyword>
<comment type="caution">
    <text evidence="15">The sequence shown here is derived from an EMBL/GenBank/DDBJ whole genome shotgun (WGS) entry which is preliminary data.</text>
</comment>
<feature type="chain" id="PRO_5044874244" evidence="13">
    <location>
        <begin position="25"/>
        <end position="409"/>
    </location>
</feature>
<evidence type="ECO:0000256" key="8">
    <source>
        <dbReference type="ARBA" id="ARBA00023136"/>
    </source>
</evidence>
<name>A0ABD1UFH3_9LAMI</name>
<dbReference type="AlphaFoldDB" id="A0ABD1UFH3"/>
<evidence type="ECO:0000256" key="3">
    <source>
        <dbReference type="ARBA" id="ARBA00022475"/>
    </source>
</evidence>